<dbReference type="EMBL" id="NHYD01003408">
    <property type="protein sequence ID" value="PPQ78747.1"/>
    <property type="molecule type" value="Genomic_DNA"/>
</dbReference>
<dbReference type="Proteomes" id="UP000283269">
    <property type="component" value="Unassembled WGS sequence"/>
</dbReference>
<reference evidence="5 6" key="1">
    <citation type="journal article" date="2018" name="Evol. Lett.">
        <title>Horizontal gene cluster transfer increased hallucinogenic mushroom diversity.</title>
        <authorList>
            <person name="Reynolds H.T."/>
            <person name="Vijayakumar V."/>
            <person name="Gluck-Thaler E."/>
            <person name="Korotkin H.B."/>
            <person name="Matheny P.B."/>
            <person name="Slot J.C."/>
        </authorList>
    </citation>
    <scope>NUCLEOTIDE SEQUENCE [LARGE SCALE GENOMIC DNA]</scope>
    <source>
        <strain evidence="5 6">2631</strain>
    </source>
</reference>
<dbReference type="PROSITE" id="PS00854">
    <property type="entry name" value="PROTEASOME_BETA_1"/>
    <property type="match status" value="1"/>
</dbReference>
<organism evidence="5 6">
    <name type="scientific">Psilocybe cyanescens</name>
    <dbReference type="NCBI Taxonomy" id="93625"/>
    <lineage>
        <taxon>Eukaryota</taxon>
        <taxon>Fungi</taxon>
        <taxon>Dikarya</taxon>
        <taxon>Basidiomycota</taxon>
        <taxon>Agaricomycotina</taxon>
        <taxon>Agaricomycetes</taxon>
        <taxon>Agaricomycetidae</taxon>
        <taxon>Agaricales</taxon>
        <taxon>Agaricineae</taxon>
        <taxon>Strophariaceae</taxon>
        <taxon>Psilocybe</taxon>
    </lineage>
</organism>
<dbReference type="InParanoid" id="A0A409WJS0"/>
<dbReference type="InterPro" id="IPR023333">
    <property type="entry name" value="Proteasome_suB-type"/>
</dbReference>
<evidence type="ECO:0000256" key="4">
    <source>
        <dbReference type="RuleBase" id="RU004203"/>
    </source>
</evidence>
<dbReference type="GO" id="GO:0019774">
    <property type="term" value="C:proteasome core complex, beta-subunit complex"/>
    <property type="evidence" value="ECO:0007669"/>
    <property type="project" value="UniProtKB-ARBA"/>
</dbReference>
<comment type="similarity">
    <text evidence="4">Belongs to the peptidase T1B family.</text>
</comment>
<protein>
    <recommendedName>
        <fullName evidence="4">Proteasome subunit beta</fullName>
    </recommendedName>
</protein>
<name>A0A409WJS0_PSICY</name>
<dbReference type="Pfam" id="PF00227">
    <property type="entry name" value="Proteasome"/>
    <property type="match status" value="1"/>
</dbReference>
<comment type="subunit">
    <text evidence="3">The 26S proteasome consists of a 20S proteasome core and two 19S regulatory subunits. The 20S proteasome core is composed of 28 subunits that are arranged in four stacked rings, resulting in a barrel-shaped structure. The two end rings are each formed by seven alpha subunits, and the two central rings are each formed by seven beta subunits. The catalytic chamber with the active sites is on the inside of the barrel.</text>
</comment>
<keyword evidence="2 4" id="KW-0647">Proteasome</keyword>
<dbReference type="PANTHER" id="PTHR32194">
    <property type="entry name" value="METALLOPROTEASE TLDD"/>
    <property type="match status" value="1"/>
</dbReference>
<dbReference type="GO" id="GO:0005634">
    <property type="term" value="C:nucleus"/>
    <property type="evidence" value="ECO:0007669"/>
    <property type="project" value="UniProtKB-SubCell"/>
</dbReference>
<dbReference type="STRING" id="93625.A0A409WJS0"/>
<comment type="caution">
    <text evidence="5">The sequence shown here is derived from an EMBL/GenBank/DDBJ whole genome shotgun (WGS) entry which is preliminary data.</text>
</comment>
<evidence type="ECO:0000313" key="6">
    <source>
        <dbReference type="Proteomes" id="UP000283269"/>
    </source>
</evidence>
<dbReference type="GO" id="GO:0051603">
    <property type="term" value="P:proteolysis involved in protein catabolic process"/>
    <property type="evidence" value="ECO:0007669"/>
    <property type="project" value="InterPro"/>
</dbReference>
<comment type="function">
    <text evidence="4">Component of the proteasome, a multicatalytic proteinase complex which is characterized by its ability to cleave peptides with Arg, Phe, Tyr, Leu, and Glu adjacent to the leaving group at neutral or slightly basic pH. The proteasome has an ATP-dependent proteolytic activity.</text>
</comment>
<dbReference type="FunCoup" id="A0A409WJS0">
    <property type="interactions" value="601"/>
</dbReference>
<dbReference type="PANTHER" id="PTHR32194:SF2">
    <property type="entry name" value="PROTEASOME SUBUNIT BETA TYPE-1"/>
    <property type="match status" value="1"/>
</dbReference>
<dbReference type="AlphaFoldDB" id="A0A409WJS0"/>
<keyword evidence="6" id="KW-1185">Reference proteome</keyword>
<evidence type="ECO:0000256" key="2">
    <source>
        <dbReference type="ARBA" id="ARBA00022942"/>
    </source>
</evidence>
<dbReference type="SUPFAM" id="SSF56235">
    <property type="entry name" value="N-terminal nucleophile aminohydrolases (Ntn hydrolases)"/>
    <property type="match status" value="1"/>
</dbReference>
<dbReference type="InterPro" id="IPR001353">
    <property type="entry name" value="Proteasome_sua/b"/>
</dbReference>
<dbReference type="GO" id="GO:0005737">
    <property type="term" value="C:cytoplasm"/>
    <property type="evidence" value="ECO:0007669"/>
    <property type="project" value="UniProtKB-SubCell"/>
</dbReference>
<accession>A0A409WJS0</accession>
<evidence type="ECO:0000256" key="1">
    <source>
        <dbReference type="ARBA" id="ARBA00022490"/>
    </source>
</evidence>
<dbReference type="OrthoDB" id="268479at2759"/>
<keyword evidence="4" id="KW-0539">Nucleus</keyword>
<sequence length="304" mass="33702">MPGMVSTTQPTQQSFNPYTENGGTILAIAGADFSVIAGDTRQSEGYSIQTRYAPKVFRLTDKAVLAVNGFAADGNMFVKKVRQRLEWYRHAHAKDMPIRAIARLIQTMLYARRFFPYYVYNILGGIEEDGAFVSHLTYAIQSADWPPLTYRLTHAILLLSTSVNWFKQVTKVALLLIPLGTGAVYSFDPVGSYEREACRAAGAAQSLVQPFLDNQIYFKNQTPAPGTSFPKHLPLSTVLPLVIDSFTSATERHIEVGDGLEIYVVLAKGSTSLQGLQSIRGIQELTATSEGERVFIIRRDLKKD</sequence>
<dbReference type="PROSITE" id="PS51476">
    <property type="entry name" value="PROTEASOME_BETA_2"/>
    <property type="match status" value="1"/>
</dbReference>
<evidence type="ECO:0000256" key="3">
    <source>
        <dbReference type="ARBA" id="ARBA00026071"/>
    </source>
</evidence>
<dbReference type="InterPro" id="IPR029055">
    <property type="entry name" value="Ntn_hydrolases_N"/>
</dbReference>
<dbReference type="Gene3D" id="3.60.20.10">
    <property type="entry name" value="Glutamine Phosphoribosylpyrophosphate, subunit 1, domain 1"/>
    <property type="match status" value="2"/>
</dbReference>
<comment type="subcellular location">
    <subcellularLocation>
        <location evidence="4">Cytoplasm</location>
    </subcellularLocation>
    <subcellularLocation>
        <location evidence="4">Nucleus</location>
    </subcellularLocation>
</comment>
<gene>
    <name evidence="5" type="ORF">CVT25_010750</name>
</gene>
<dbReference type="InterPro" id="IPR016050">
    <property type="entry name" value="Proteasome_bsu_CS"/>
</dbReference>
<proteinExistence type="inferred from homology"/>
<comment type="subunit">
    <text evidence="4">Component of the proteasome complex.</text>
</comment>
<evidence type="ECO:0000313" key="5">
    <source>
        <dbReference type="EMBL" id="PPQ78747.1"/>
    </source>
</evidence>
<keyword evidence="1 4" id="KW-0963">Cytoplasm</keyword>